<evidence type="ECO:0000313" key="3">
    <source>
        <dbReference type="RefSeq" id="XP_015509982.2"/>
    </source>
</evidence>
<dbReference type="AlphaFoldDB" id="A0A6J0B722"/>
<dbReference type="InterPro" id="IPR006623">
    <property type="entry name" value="THEG"/>
</dbReference>
<dbReference type="GeneID" id="107217121"/>
<sequence>MVSKRVKYALAHLSRRQHMAMLARPAWRRLNKTDIHYIADPYSVHRSALKCHPSKRLRIMSQPRVVNKKFDPTKLGSSYPKIHPKTLNAKPSKRIVEMSLPKKRMLLITRKQFSENKTVVRNIDSILKAITKTRYFKYRILCLAAEQRMMAKAAKLRKRLHKALSKPEDWAKHKQTLERIAVPKVVPEPWTPDRGEKKSIEEMKDRLDILAQPVVKDSGAKLNPFSVKPGALKYQASERIKEIAVRKITKDAYPPKDPTAVSPAAIRAVPTPRILILAKPASRPPGRETDLKEDAFSVVPRALKAKCTARTKILAKPKSYGNST</sequence>
<dbReference type="InParanoid" id="A0A6J0B722"/>
<dbReference type="OrthoDB" id="25466at2759"/>
<keyword evidence="1" id="KW-0677">Repeat</keyword>
<protein>
    <submittedName>
        <fullName evidence="3">Testicular haploid expressed gene protein-like</fullName>
    </submittedName>
</protein>
<name>A0A6J0B722_NEOLC</name>
<dbReference type="RefSeq" id="XP_015509982.2">
    <property type="nucleotide sequence ID" value="XM_015654496.2"/>
</dbReference>
<dbReference type="PANTHER" id="PTHR15901">
    <property type="entry name" value="TESTICULAR HAPLOID EXPRESSED GENE PROTEIN"/>
    <property type="match status" value="1"/>
</dbReference>
<organism evidence="3">
    <name type="scientific">Neodiprion lecontei</name>
    <name type="common">Redheaded pine sawfly</name>
    <dbReference type="NCBI Taxonomy" id="441921"/>
    <lineage>
        <taxon>Eukaryota</taxon>
        <taxon>Metazoa</taxon>
        <taxon>Ecdysozoa</taxon>
        <taxon>Arthropoda</taxon>
        <taxon>Hexapoda</taxon>
        <taxon>Insecta</taxon>
        <taxon>Pterygota</taxon>
        <taxon>Neoptera</taxon>
        <taxon>Endopterygota</taxon>
        <taxon>Hymenoptera</taxon>
        <taxon>Tenthredinoidea</taxon>
        <taxon>Diprionidae</taxon>
        <taxon>Diprioninae</taxon>
        <taxon>Neodiprion</taxon>
    </lineage>
</organism>
<dbReference type="KEGG" id="nlo:107217121"/>
<accession>A0A6J0B722</accession>
<evidence type="ECO:0000256" key="1">
    <source>
        <dbReference type="ARBA" id="ARBA00022737"/>
    </source>
</evidence>
<dbReference type="Proteomes" id="UP000829291">
    <property type="component" value="Chromosome 6"/>
</dbReference>
<proteinExistence type="predicted"/>
<gene>
    <name evidence="3" type="primary">LOC107217121</name>
</gene>
<dbReference type="Pfam" id="PF14912">
    <property type="entry name" value="THEG"/>
    <property type="match status" value="3"/>
</dbReference>
<dbReference type="SMART" id="SM00705">
    <property type="entry name" value="THEG"/>
    <property type="match status" value="6"/>
</dbReference>
<dbReference type="InterPro" id="IPR042401">
    <property type="entry name" value="SPMAP2-like"/>
</dbReference>
<keyword evidence="2" id="KW-1185">Reference proteome</keyword>
<reference evidence="3" key="1">
    <citation type="submission" date="2025-08" db="UniProtKB">
        <authorList>
            <consortium name="RefSeq"/>
        </authorList>
    </citation>
    <scope>IDENTIFICATION</scope>
    <source>
        <tissue evidence="3">Thorax and Abdomen</tissue>
    </source>
</reference>
<dbReference type="PANTHER" id="PTHR15901:SF16">
    <property type="entry name" value="TESTICULAR HAPLOID EXPRESSED GENE PROTEIN"/>
    <property type="match status" value="1"/>
</dbReference>
<evidence type="ECO:0000313" key="2">
    <source>
        <dbReference type="Proteomes" id="UP000829291"/>
    </source>
</evidence>